<feature type="domain" description="Cupin type-1" evidence="1">
    <location>
        <begin position="67"/>
        <end position="141"/>
    </location>
</feature>
<dbReference type="Pfam" id="PF00190">
    <property type="entry name" value="Cupin_1"/>
    <property type="match status" value="1"/>
</dbReference>
<evidence type="ECO:0000259" key="1">
    <source>
        <dbReference type="Pfam" id="PF00190"/>
    </source>
</evidence>
<dbReference type="Gene3D" id="2.60.120.10">
    <property type="entry name" value="Jelly Rolls"/>
    <property type="match status" value="1"/>
</dbReference>
<dbReference type="SUPFAM" id="SSF51182">
    <property type="entry name" value="RmlC-like cupins"/>
    <property type="match status" value="1"/>
</dbReference>
<gene>
    <name evidence="2" type="ORF">AAF712_000073</name>
</gene>
<dbReference type="PANTHER" id="PTHR36448">
    <property type="entry name" value="BLR7373 PROTEIN"/>
    <property type="match status" value="1"/>
</dbReference>
<organism evidence="2 3">
    <name type="scientific">Marasmius tenuissimus</name>
    <dbReference type="NCBI Taxonomy" id="585030"/>
    <lineage>
        <taxon>Eukaryota</taxon>
        <taxon>Fungi</taxon>
        <taxon>Dikarya</taxon>
        <taxon>Basidiomycota</taxon>
        <taxon>Agaricomycotina</taxon>
        <taxon>Agaricomycetes</taxon>
        <taxon>Agaricomycetidae</taxon>
        <taxon>Agaricales</taxon>
        <taxon>Marasmiineae</taxon>
        <taxon>Marasmiaceae</taxon>
        <taxon>Marasmius</taxon>
    </lineage>
</organism>
<name>A0ABR3AEK7_9AGAR</name>
<dbReference type="PANTHER" id="PTHR36448:SF3">
    <property type="entry name" value="CUPIN TYPE-2 DOMAIN-CONTAINING PROTEIN"/>
    <property type="match status" value="1"/>
</dbReference>
<evidence type="ECO:0000313" key="2">
    <source>
        <dbReference type="EMBL" id="KAL0072311.1"/>
    </source>
</evidence>
<sequence>MVEISQYQFPPTDLIPNSPHPLLHYKNVLPVNPNTSHCSTADVWDKFTSNEWDVQWIFRYGPTQLSHFHSKAHECMAVLSGTATIRFGVADTSKDLDKNTYESAWEKGAVEIEAQAGDVFVIPAGVAHKTYNTKPEAEFRLLSPGKGHGVVADNPKEALGNVELSGYTMMGAYCGGEWDFVESGGDFEKVWAVPKPKYDPVFGDSENGLRRTWKEGGSSTN</sequence>
<evidence type="ECO:0000313" key="3">
    <source>
        <dbReference type="Proteomes" id="UP001437256"/>
    </source>
</evidence>
<keyword evidence="3" id="KW-1185">Reference proteome</keyword>
<dbReference type="InterPro" id="IPR006045">
    <property type="entry name" value="Cupin_1"/>
</dbReference>
<dbReference type="EMBL" id="JBBXMP010000001">
    <property type="protein sequence ID" value="KAL0072311.1"/>
    <property type="molecule type" value="Genomic_DNA"/>
</dbReference>
<dbReference type="InterPro" id="IPR014710">
    <property type="entry name" value="RmlC-like_jellyroll"/>
</dbReference>
<dbReference type="Proteomes" id="UP001437256">
    <property type="component" value="Unassembled WGS sequence"/>
</dbReference>
<accession>A0ABR3AEK7</accession>
<comment type="caution">
    <text evidence="2">The sequence shown here is derived from an EMBL/GenBank/DDBJ whole genome shotgun (WGS) entry which is preliminary data.</text>
</comment>
<dbReference type="CDD" id="cd02219">
    <property type="entry name" value="cupin_YjlB-like"/>
    <property type="match status" value="1"/>
</dbReference>
<dbReference type="InterPro" id="IPR011051">
    <property type="entry name" value="RmlC_Cupin_sf"/>
</dbReference>
<dbReference type="InterPro" id="IPR047121">
    <property type="entry name" value="YjiB-like"/>
</dbReference>
<reference evidence="2 3" key="1">
    <citation type="submission" date="2024-05" db="EMBL/GenBank/DDBJ databases">
        <title>A draft genome resource for the thread blight pathogen Marasmius tenuissimus strain MS-2.</title>
        <authorList>
            <person name="Yulfo-Soto G.E."/>
            <person name="Baruah I.K."/>
            <person name="Amoako-Attah I."/>
            <person name="Bukari Y."/>
            <person name="Meinhardt L.W."/>
            <person name="Bailey B.A."/>
            <person name="Cohen S.P."/>
        </authorList>
    </citation>
    <scope>NUCLEOTIDE SEQUENCE [LARGE SCALE GENOMIC DNA]</scope>
    <source>
        <strain evidence="2 3">MS-2</strain>
    </source>
</reference>
<protein>
    <recommendedName>
        <fullName evidence="1">Cupin type-1 domain-containing protein</fullName>
    </recommendedName>
</protein>
<proteinExistence type="predicted"/>